<evidence type="ECO:0000313" key="1">
    <source>
        <dbReference type="EMBL" id="KOS07227.1"/>
    </source>
</evidence>
<dbReference type="AlphaFoldDB" id="A0A0M8MJR3"/>
<dbReference type="RefSeq" id="WP_054408877.1">
    <property type="nucleotide sequence ID" value="NZ_FOYA01000005.1"/>
</dbReference>
<organism evidence="1 2">
    <name type="scientific">Flavobacterium akiainvivens</name>
    <dbReference type="NCBI Taxonomy" id="1202724"/>
    <lineage>
        <taxon>Bacteria</taxon>
        <taxon>Pseudomonadati</taxon>
        <taxon>Bacteroidota</taxon>
        <taxon>Flavobacteriia</taxon>
        <taxon>Flavobacteriales</taxon>
        <taxon>Flavobacteriaceae</taxon>
        <taxon>Flavobacterium</taxon>
    </lineage>
</organism>
<keyword evidence="2" id="KW-1185">Reference proteome</keyword>
<dbReference type="Proteomes" id="UP000037755">
    <property type="component" value="Unassembled WGS sequence"/>
</dbReference>
<proteinExistence type="predicted"/>
<name>A0A0M8MJR3_9FLAO</name>
<dbReference type="EMBL" id="LIYD01000005">
    <property type="protein sequence ID" value="KOS07227.1"/>
    <property type="molecule type" value="Genomic_DNA"/>
</dbReference>
<dbReference type="OrthoDB" id="1102561at2"/>
<comment type="caution">
    <text evidence="1">The sequence shown here is derived from an EMBL/GenBank/DDBJ whole genome shotgun (WGS) entry which is preliminary data.</text>
</comment>
<dbReference type="PATRIC" id="fig|1202724.3.peg.3154"/>
<accession>A0A0M8MJR3</accession>
<reference evidence="1 2" key="1">
    <citation type="submission" date="2015-08" db="EMBL/GenBank/DDBJ databases">
        <title>Whole genome sequence of Flavobacterium akiainvivens IK-1T, from decaying Wikstroemia oahuensis, an endemic Hawaiian shrub.</title>
        <authorList>
            <person name="Wan X."/>
            <person name="Hou S."/>
            <person name="Saito J."/>
            <person name="Donachie S."/>
        </authorList>
    </citation>
    <scope>NUCLEOTIDE SEQUENCE [LARGE SCALE GENOMIC DNA]</scope>
    <source>
        <strain evidence="1 2">IK-1</strain>
    </source>
</reference>
<evidence type="ECO:0000313" key="2">
    <source>
        <dbReference type="Proteomes" id="UP000037755"/>
    </source>
</evidence>
<gene>
    <name evidence="1" type="ORF">AM493_15170</name>
</gene>
<sequence>MENNIAVLWSKTDTPVLPKKVNNISELVSLGMQLSSKDQSQIIRTFEDGSYEMVSTYIWTKSINSLRNQLSKMGMSFIAEMLDRPDINEHTNLQQAISEFEAIKLAEELGVISPTSAFRLKQAMQTVTHFNQPELEDDPENELTEEEAKIIVRSCIQGILGYNRIEAAIDFKNFRTDLEEKTLTEDSVYIYKLIQSPYFFHRTTIRILLSLVKSASGAQLENSLANSNLIIPKIWEGLKHPERYQIGRSYSELFADGKNRAASGLKQVLLKVKGFDFVPEDLRSSSFIKAANEVLIAHEGMNNFYNEPAPLRTLYNMGSVIPIPAFPVCITAILSVRLGNWYGVSRAAQDTATEMLKNITQERWVFFFNELLETDDRILYKLTQDSPSSRWMKLFSDKFIDSILTQIQHRDIINLLKFTKEKKQSRVNKIASEMYVKLGYGDK</sequence>
<protein>
    <submittedName>
        <fullName evidence="1">Uncharacterized protein</fullName>
    </submittedName>
</protein>